<name>A0AAN7N6V9_MYCAM</name>
<dbReference type="EMBL" id="JAUNZN010000005">
    <property type="protein sequence ID" value="KAK4820500.1"/>
    <property type="molecule type" value="Genomic_DNA"/>
</dbReference>
<dbReference type="InterPro" id="IPR031778">
    <property type="entry name" value="Sortilin_N"/>
</dbReference>
<accession>A0AAN7N6V9</accession>
<evidence type="ECO:0000256" key="1">
    <source>
        <dbReference type="ARBA" id="ARBA00022737"/>
    </source>
</evidence>
<comment type="caution">
    <text evidence="3">The sequence shown here is derived from an EMBL/GenBank/DDBJ whole genome shotgun (WGS) entry which is preliminary data.</text>
</comment>
<dbReference type="GO" id="GO:0006892">
    <property type="term" value="P:post-Golgi vesicle-mediated transport"/>
    <property type="evidence" value="ECO:0007669"/>
    <property type="project" value="TreeGrafter"/>
</dbReference>
<keyword evidence="1" id="KW-0677">Repeat</keyword>
<evidence type="ECO:0000313" key="4">
    <source>
        <dbReference type="Proteomes" id="UP001333110"/>
    </source>
</evidence>
<evidence type="ECO:0000259" key="2">
    <source>
        <dbReference type="Pfam" id="PF15902"/>
    </source>
</evidence>
<gene>
    <name evidence="3" type="ORF">QYF61_000079</name>
</gene>
<dbReference type="PANTHER" id="PTHR12106:SF8">
    <property type="entry name" value="VPS10 DOMAIN-CONTAINING RECEPTOR SORCS1"/>
    <property type="match status" value="1"/>
</dbReference>
<feature type="non-terminal residue" evidence="3">
    <location>
        <position position="413"/>
    </location>
</feature>
<feature type="domain" description="Sortilin N-terminal" evidence="2">
    <location>
        <begin position="174"/>
        <end position="274"/>
    </location>
</feature>
<reference evidence="3 4" key="1">
    <citation type="journal article" date="2023" name="J. Hered.">
        <title>Chromosome-level genome of the wood stork (Mycteria americana) provides insight into avian chromosome evolution.</title>
        <authorList>
            <person name="Flamio R. Jr."/>
            <person name="Ramstad K.M."/>
        </authorList>
    </citation>
    <scope>NUCLEOTIDE SEQUENCE [LARGE SCALE GENOMIC DNA]</scope>
    <source>
        <strain evidence="3">JAX WOST 10</strain>
    </source>
</reference>
<sequence>MVEFLGCECTLSAHVQLFIHQYPQVLLCRAALNSFIPEPILILGVAPTRVQDLALGLVEPHEVHMGPLLKLVQVPLNGISSLRCVNRTTQLGVTCKLAEGALDPTVYVIDEILNSTGPNTHPGGTPLVTDLHLDIEPLTTMLWMRPSNQFLIHRTVHPSNPYLSNLERRMLWGTIMLLTDPEVESSLLISSDEGATYQKYRLNFYIHSLLFHPKQEDWILAYSQDQKCSREREMRKRVQWSLAEDGCFFMRELHQTGSTVVWVLHPDKQVGEIQKKYHSILQEDQRALMMRRLEHLSYKERLRELGLFSLEKRRLQGDLIVAFQYLKGAYKKNGETLLIYIRYKEEILYYEGGETLAQISCEGPIPGSVQGQDGWSFEQPDVVKDVPPHGRGSMMGSGREPDLVHLEAKTVDG</sequence>
<dbReference type="Pfam" id="PF15902">
    <property type="entry name" value="Sortilin-Vps10"/>
    <property type="match status" value="1"/>
</dbReference>
<dbReference type="GO" id="GO:0016020">
    <property type="term" value="C:membrane"/>
    <property type="evidence" value="ECO:0007669"/>
    <property type="project" value="TreeGrafter"/>
</dbReference>
<dbReference type="InterPro" id="IPR050310">
    <property type="entry name" value="VPS10-sortilin"/>
</dbReference>
<dbReference type="GO" id="GO:0005794">
    <property type="term" value="C:Golgi apparatus"/>
    <property type="evidence" value="ECO:0007669"/>
    <property type="project" value="TreeGrafter"/>
</dbReference>
<dbReference type="AlphaFoldDB" id="A0AAN7N6V9"/>
<dbReference type="PANTHER" id="PTHR12106">
    <property type="entry name" value="SORTILIN RELATED"/>
    <property type="match status" value="1"/>
</dbReference>
<dbReference type="Proteomes" id="UP001333110">
    <property type="component" value="Unassembled WGS sequence"/>
</dbReference>
<protein>
    <recommendedName>
        <fullName evidence="2">Sortilin N-terminal domain-containing protein</fullName>
    </recommendedName>
</protein>
<proteinExistence type="predicted"/>
<evidence type="ECO:0000313" key="3">
    <source>
        <dbReference type="EMBL" id="KAK4820500.1"/>
    </source>
</evidence>
<keyword evidence="4" id="KW-1185">Reference proteome</keyword>
<organism evidence="3 4">
    <name type="scientific">Mycteria americana</name>
    <name type="common">Wood stork</name>
    <dbReference type="NCBI Taxonomy" id="33587"/>
    <lineage>
        <taxon>Eukaryota</taxon>
        <taxon>Metazoa</taxon>
        <taxon>Chordata</taxon>
        <taxon>Craniata</taxon>
        <taxon>Vertebrata</taxon>
        <taxon>Euteleostomi</taxon>
        <taxon>Archelosauria</taxon>
        <taxon>Archosauria</taxon>
        <taxon>Dinosauria</taxon>
        <taxon>Saurischia</taxon>
        <taxon>Theropoda</taxon>
        <taxon>Coelurosauria</taxon>
        <taxon>Aves</taxon>
        <taxon>Neognathae</taxon>
        <taxon>Neoaves</taxon>
        <taxon>Aequornithes</taxon>
        <taxon>Ciconiiformes</taxon>
        <taxon>Ciconiidae</taxon>
        <taxon>Mycteria</taxon>
    </lineage>
</organism>